<evidence type="ECO:0000256" key="3">
    <source>
        <dbReference type="ARBA" id="ARBA00022786"/>
    </source>
</evidence>
<sequence length="101" mass="11173">MAATCIMKQVEERHVANEIIKCVWSPKMDLVAIANIKGQVAMHRLSWQRVWVISAPGEGIKVTGLAWRPDSKILAVGYSTVCKQPPMRTCAKHGTEMCAIP</sequence>
<dbReference type="SUPFAM" id="SSF50978">
    <property type="entry name" value="WD40 repeat-like"/>
    <property type="match status" value="1"/>
</dbReference>
<gene>
    <name evidence="6" type="primary">ANAPC4_0</name>
    <name evidence="6" type="ORF">E2C01_045330</name>
</gene>
<reference evidence="6 7" key="1">
    <citation type="submission" date="2019-05" db="EMBL/GenBank/DDBJ databases">
        <title>Another draft genome of Portunus trituberculatus and its Hox gene families provides insights of decapod evolution.</title>
        <authorList>
            <person name="Jeong J.-H."/>
            <person name="Song I."/>
            <person name="Kim S."/>
            <person name="Choi T."/>
            <person name="Kim D."/>
            <person name="Ryu S."/>
            <person name="Kim W."/>
        </authorList>
    </citation>
    <scope>NUCLEOTIDE SEQUENCE [LARGE SCALE GENOMIC DNA]</scope>
    <source>
        <tissue evidence="6">Muscle</tissue>
    </source>
</reference>
<evidence type="ECO:0000313" key="6">
    <source>
        <dbReference type="EMBL" id="MPC51484.1"/>
    </source>
</evidence>
<evidence type="ECO:0000256" key="4">
    <source>
        <dbReference type="ARBA" id="ARBA00023306"/>
    </source>
</evidence>
<dbReference type="InterPro" id="IPR024789">
    <property type="entry name" value="APC4"/>
</dbReference>
<dbReference type="Pfam" id="PF12894">
    <property type="entry name" value="ANAPC4_WD40"/>
    <property type="match status" value="1"/>
</dbReference>
<dbReference type="GO" id="GO:0070979">
    <property type="term" value="P:protein K11-linked ubiquitination"/>
    <property type="evidence" value="ECO:0007669"/>
    <property type="project" value="TreeGrafter"/>
</dbReference>
<dbReference type="EMBL" id="VSRR010010209">
    <property type="protein sequence ID" value="MPC51484.1"/>
    <property type="molecule type" value="Genomic_DNA"/>
</dbReference>
<evidence type="ECO:0000259" key="5">
    <source>
        <dbReference type="Pfam" id="PF12894"/>
    </source>
</evidence>
<proteinExistence type="predicted"/>
<evidence type="ECO:0000256" key="2">
    <source>
        <dbReference type="ARBA" id="ARBA00022776"/>
    </source>
</evidence>
<feature type="domain" description="Anaphase-promoting complex subunit 4-like WD40" evidence="5">
    <location>
        <begin position="23"/>
        <end position="80"/>
    </location>
</feature>
<keyword evidence="4" id="KW-0131">Cell cycle</keyword>
<dbReference type="InterPro" id="IPR036322">
    <property type="entry name" value="WD40_repeat_dom_sf"/>
</dbReference>
<comment type="caution">
    <text evidence="6">The sequence shown here is derived from an EMBL/GenBank/DDBJ whole genome shotgun (WGS) entry which is preliminary data.</text>
</comment>
<dbReference type="Proteomes" id="UP000324222">
    <property type="component" value="Unassembled WGS sequence"/>
</dbReference>
<dbReference type="GO" id="GO:0005680">
    <property type="term" value="C:anaphase-promoting complex"/>
    <property type="evidence" value="ECO:0007669"/>
    <property type="project" value="InterPro"/>
</dbReference>
<protein>
    <submittedName>
        <fullName evidence="6">Anaphase-promoting complex subunit 4</fullName>
    </submittedName>
</protein>
<keyword evidence="2" id="KW-0498">Mitosis</keyword>
<dbReference type="GO" id="GO:0051301">
    <property type="term" value="P:cell division"/>
    <property type="evidence" value="ECO:0007669"/>
    <property type="project" value="UniProtKB-KW"/>
</dbReference>
<dbReference type="GO" id="GO:0031145">
    <property type="term" value="P:anaphase-promoting complex-dependent catabolic process"/>
    <property type="evidence" value="ECO:0007669"/>
    <property type="project" value="InterPro"/>
</dbReference>
<organism evidence="6 7">
    <name type="scientific">Portunus trituberculatus</name>
    <name type="common">Swimming crab</name>
    <name type="synonym">Neptunus trituberculatus</name>
    <dbReference type="NCBI Taxonomy" id="210409"/>
    <lineage>
        <taxon>Eukaryota</taxon>
        <taxon>Metazoa</taxon>
        <taxon>Ecdysozoa</taxon>
        <taxon>Arthropoda</taxon>
        <taxon>Crustacea</taxon>
        <taxon>Multicrustacea</taxon>
        <taxon>Malacostraca</taxon>
        <taxon>Eumalacostraca</taxon>
        <taxon>Eucarida</taxon>
        <taxon>Decapoda</taxon>
        <taxon>Pleocyemata</taxon>
        <taxon>Brachyura</taxon>
        <taxon>Eubrachyura</taxon>
        <taxon>Portunoidea</taxon>
        <taxon>Portunidae</taxon>
        <taxon>Portuninae</taxon>
        <taxon>Portunus</taxon>
    </lineage>
</organism>
<dbReference type="PANTHER" id="PTHR13260:SF0">
    <property type="entry name" value="ANAPHASE-PROMOTING COMPLEX SUBUNIT 4"/>
    <property type="match status" value="1"/>
</dbReference>
<keyword evidence="3" id="KW-0833">Ubl conjugation pathway</keyword>
<dbReference type="AlphaFoldDB" id="A0A5B7G4S1"/>
<dbReference type="OrthoDB" id="2110451at2759"/>
<name>A0A5B7G4S1_PORTR</name>
<dbReference type="PANTHER" id="PTHR13260">
    <property type="entry name" value="ANAPHASE PROMOTING COMPLEX SUBUNIT 4 APC4"/>
    <property type="match status" value="1"/>
</dbReference>
<evidence type="ECO:0000313" key="7">
    <source>
        <dbReference type="Proteomes" id="UP000324222"/>
    </source>
</evidence>
<evidence type="ECO:0000256" key="1">
    <source>
        <dbReference type="ARBA" id="ARBA00022618"/>
    </source>
</evidence>
<keyword evidence="1" id="KW-0132">Cell division</keyword>
<dbReference type="GO" id="GO:0034399">
    <property type="term" value="C:nuclear periphery"/>
    <property type="evidence" value="ECO:0007669"/>
    <property type="project" value="TreeGrafter"/>
</dbReference>
<keyword evidence="7" id="KW-1185">Reference proteome</keyword>
<accession>A0A5B7G4S1</accession>
<dbReference type="InterPro" id="IPR024977">
    <property type="entry name" value="Apc4-like_WD40_dom"/>
</dbReference>